<feature type="domain" description="Prolow-density lipoprotein receptor-related protein 1-like beta-propeller" evidence="3">
    <location>
        <begin position="193"/>
        <end position="297"/>
    </location>
</feature>
<evidence type="ECO:0000259" key="3">
    <source>
        <dbReference type="Pfam" id="PF16472"/>
    </source>
</evidence>
<evidence type="ECO:0000256" key="2">
    <source>
        <dbReference type="SAM" id="Phobius"/>
    </source>
</evidence>
<dbReference type="InterPro" id="IPR011042">
    <property type="entry name" value="6-blade_b-propeller_TolB-like"/>
</dbReference>
<proteinExistence type="predicted"/>
<accession>A0A806KD76</accession>
<protein>
    <submittedName>
        <fullName evidence="4">Basic protein</fullName>
    </submittedName>
</protein>
<dbReference type="Pfam" id="PF16472">
    <property type="entry name" value="DUF5050"/>
    <property type="match status" value="3"/>
</dbReference>
<dbReference type="PANTHER" id="PTHR32256:SF17">
    <property type="entry name" value="EGF-LIKE DOMAIN-CONTAINING PROTEIN"/>
    <property type="match status" value="1"/>
</dbReference>
<feature type="domain" description="Prolow-density lipoprotein receptor-related protein 1-like beta-propeller" evidence="3">
    <location>
        <begin position="507"/>
        <end position="774"/>
    </location>
</feature>
<dbReference type="SUPFAM" id="SSF69304">
    <property type="entry name" value="Tricorn protease N-terminal domain"/>
    <property type="match status" value="3"/>
</dbReference>
<dbReference type="InterPro" id="IPR032485">
    <property type="entry name" value="LRP1-like_beta_prop"/>
</dbReference>
<dbReference type="Gene3D" id="2.120.10.30">
    <property type="entry name" value="TolB, C-terminal domain"/>
    <property type="match status" value="4"/>
</dbReference>
<feature type="region of interest" description="Disordered" evidence="1">
    <location>
        <begin position="144"/>
        <end position="169"/>
    </location>
</feature>
<dbReference type="SUPFAM" id="SSF63825">
    <property type="entry name" value="YWTD domain"/>
    <property type="match status" value="1"/>
</dbReference>
<feature type="compositionally biased region" description="Low complexity" evidence="1">
    <location>
        <begin position="86"/>
        <end position="105"/>
    </location>
</feature>
<keyword evidence="2" id="KW-1133">Transmembrane helix</keyword>
<reference evidence="4" key="1">
    <citation type="submission" date="2012-03" db="EMBL/GenBank/DDBJ databases">
        <title>Functional metagenomics reveals considerable lignocellulase gene clusters in the gut microbiome of a wood-feeding higher termite.</title>
        <authorList>
            <person name="Liu N."/>
        </authorList>
    </citation>
    <scope>NUCLEOTIDE SEQUENCE</scope>
</reference>
<organism evidence="4">
    <name type="scientific">uncultured bacterium contig00005</name>
    <dbReference type="NCBI Taxonomy" id="1181497"/>
    <lineage>
        <taxon>Bacteria</taxon>
        <taxon>environmental samples</taxon>
    </lineage>
</organism>
<sequence length="828" mass="90016">MSGLDGCIAETAIAIEGTAMATEKPTQLCINCLAEFDPDLEACPVCGAALGGFAAQYNEPFSTHSTAAQTDRTAEPHAGRTTARSTAPHADTHAAATQTKQDAAPHAGQASQPPQQSRARKTVVAAVGIAIVATTAIAIYAWRSDGDDPDDRTQTPTTGITTPTPPPPPFTPSPEAIVPAYSPAIEASSGRGNTPSNISNNGLALEHDGRIYFSNASAGGELYSMNPDGTDARKLCDDQAEFINAVGDRLYYRSSGENYDAVYGIFTIRIDGTDRRRVGEDFALDLSIYGDRIYYTTTIPASSLPSDSPGGGVQSRNWVFYSMSLDGTDKIELGREPCDCINVAGGRIYYRDMADFHIYTSRLDGGNKVQLTDDQASQIIVMDDTIYYVNYGDGNRLYAMNPDGTDRRKLGDDPASFVNVVGDTIFYTNMNDYYKIYAMNLDGTNGWKLSDDTTWFINVAGDRLYYVSLNDGMMLRSIKTDGTDRWLIGENGAPWEWGDTADMLHGNSAGNIANGGYVAYDPHYSSGSGRVYFSNPDSGLALHAMNLDGSGITKLCDDYAAYINVVGDRLYYTNVGEGLEVYTIKTDGTDRRKLGDDSASFINVVGDTIYYVNVSIADGYPLYAMNLDGTGRRQLTVGGSSNMSQHVNAVGDMVYYVRYDTLGPVPGGQIWSVRASGRNQKQLSEVHVESLVAYGDRLYYTDLDAGLNIYSMNADGSDPRRLTDDAVICFNVAYDRIYFATGMYDEGGFHVMLHSMDVDGGDRQTILDGEESQLGFDWVWSIFVAYDRLYFTAGAIGDDGLVVALYSMDLDGGDLQMLDYREYENNAG</sequence>
<feature type="transmembrane region" description="Helical" evidence="2">
    <location>
        <begin position="123"/>
        <end position="142"/>
    </location>
</feature>
<keyword evidence="2" id="KW-0812">Transmembrane</keyword>
<dbReference type="InterPro" id="IPR053369">
    <property type="entry name" value="SrfA-induced_signal"/>
</dbReference>
<feature type="region of interest" description="Disordered" evidence="1">
    <location>
        <begin position="64"/>
        <end position="119"/>
    </location>
</feature>
<name>A0A806KD76_9BACT</name>
<evidence type="ECO:0000256" key="1">
    <source>
        <dbReference type="SAM" id="MobiDB-lite"/>
    </source>
</evidence>
<dbReference type="EMBL" id="JQ844200">
    <property type="protein sequence ID" value="AGS52535.1"/>
    <property type="molecule type" value="Genomic_DNA"/>
</dbReference>
<feature type="domain" description="Prolow-density lipoprotein receptor-related protein 1-like beta-propeller" evidence="3">
    <location>
        <begin position="320"/>
        <end position="488"/>
    </location>
</feature>
<dbReference type="AlphaFoldDB" id="A0A806KD76"/>
<keyword evidence="2" id="KW-0472">Membrane</keyword>
<evidence type="ECO:0000313" key="4">
    <source>
        <dbReference type="EMBL" id="AGS52535.1"/>
    </source>
</evidence>
<dbReference type="PANTHER" id="PTHR32256">
    <property type="match status" value="1"/>
</dbReference>